<evidence type="ECO:0000313" key="2">
    <source>
        <dbReference type="EMBL" id="KKW10799.1"/>
    </source>
</evidence>
<evidence type="ECO:0000313" key="3">
    <source>
        <dbReference type="Proteomes" id="UP000034588"/>
    </source>
</evidence>
<evidence type="ECO:0000256" key="1">
    <source>
        <dbReference type="SAM" id="Coils"/>
    </source>
</evidence>
<name>A0A0G1YWQ6_9BACT</name>
<sequence>MPWTATDAKSHTSLANTAKKQRQWADIANSQRASCMKGGGSEKDCDAKAIRVANGMIKKGTSSEAVDWLMSLINSADVKEQQLAFDYLASVVEEGTGAISKVFETVDLGGGVKLEILEATSHLAFIQEETVFLTDKEQIEVTIEGKTPPAGGKKAVFRALQGRNESKKISGISKNKTFYPGDVAESLAPMLMERPKMYLNHKPLQPLGRPLEDLVAITEKSWADSGSSYVQSDFETGNPATGWVWNIVEKYPSEVGVSIHAAVLGRKAKIDNVEVFAVDKFQKLFSLDVVGEASAGGDFQGITNEGAGDSMDLQILEALKERLEKSKNRSAFWNVAYLLTDMIWSVALERNGTDADKQKKIDGLMKEFEEEMKKLDPVKLFGPGSSDMTHESVVEQFRQLLHQAIGTKDGEAVKPQEGSIVDPEAIKSLTWEQLVAANNAAALAVKKELEEAKKTVEVVNEKLTASETASKKTIEESQKALDVAQKKIDEYQLKEAETQRANKADELLASSKVLDRQNKTHVSEIFRQDLIMLLAQTDGEIKAKARITEREQLIESVRAPGIVRGTGVHPTVLPEAGGNGHPTFVDTTIIESKTADELAANLKAAR</sequence>
<comment type="caution">
    <text evidence="2">The sequence shown here is derived from an EMBL/GenBank/DDBJ whole genome shotgun (WGS) entry which is preliminary data.</text>
</comment>
<feature type="coiled-coil region" evidence="1">
    <location>
        <begin position="442"/>
        <end position="501"/>
    </location>
</feature>
<keyword evidence="1" id="KW-0175">Coiled coil</keyword>
<dbReference type="Proteomes" id="UP000034588">
    <property type="component" value="Unassembled WGS sequence"/>
</dbReference>
<gene>
    <name evidence="2" type="ORF">UY48_C0030G0006</name>
</gene>
<accession>A0A0G1YWQ6</accession>
<proteinExistence type="predicted"/>
<dbReference type="AlphaFoldDB" id="A0A0G1YWQ6"/>
<dbReference type="EMBL" id="LCQD01000030">
    <property type="protein sequence ID" value="KKW10799.1"/>
    <property type="molecule type" value="Genomic_DNA"/>
</dbReference>
<reference evidence="2 3" key="1">
    <citation type="journal article" date="2015" name="Nature">
        <title>rRNA introns, odd ribosomes, and small enigmatic genomes across a large radiation of phyla.</title>
        <authorList>
            <person name="Brown C.T."/>
            <person name="Hug L.A."/>
            <person name="Thomas B.C."/>
            <person name="Sharon I."/>
            <person name="Castelle C.J."/>
            <person name="Singh A."/>
            <person name="Wilkins M.J."/>
            <person name="Williams K.H."/>
            <person name="Banfield J.F."/>
        </authorList>
    </citation>
    <scope>NUCLEOTIDE SEQUENCE [LARGE SCALE GENOMIC DNA]</scope>
</reference>
<organism evidence="2 3">
    <name type="scientific">Candidatus Gottesmanbacteria bacterium GW2011_GWB1_49_7</name>
    <dbReference type="NCBI Taxonomy" id="1618448"/>
    <lineage>
        <taxon>Bacteria</taxon>
        <taxon>Candidatus Gottesmaniibacteriota</taxon>
    </lineage>
</organism>
<protein>
    <submittedName>
        <fullName evidence="2">Uncharacterized protein</fullName>
    </submittedName>
</protein>